<feature type="compositionally biased region" description="Low complexity" evidence="2">
    <location>
        <begin position="576"/>
        <end position="592"/>
    </location>
</feature>
<feature type="region of interest" description="Disordered" evidence="2">
    <location>
        <begin position="576"/>
        <end position="650"/>
    </location>
</feature>
<feature type="compositionally biased region" description="Polar residues" evidence="2">
    <location>
        <begin position="625"/>
        <end position="643"/>
    </location>
</feature>
<protein>
    <submittedName>
        <fullName evidence="4">606_t:CDS:1</fullName>
    </submittedName>
</protein>
<feature type="compositionally biased region" description="Low complexity" evidence="2">
    <location>
        <begin position="601"/>
        <end position="622"/>
    </location>
</feature>
<evidence type="ECO:0000256" key="2">
    <source>
        <dbReference type="SAM" id="MobiDB-lite"/>
    </source>
</evidence>
<dbReference type="PROSITE" id="PS50011">
    <property type="entry name" value="PROTEIN_KINASE_DOM"/>
    <property type="match status" value="1"/>
</dbReference>
<evidence type="ECO:0000256" key="1">
    <source>
        <dbReference type="SAM" id="Coils"/>
    </source>
</evidence>
<evidence type="ECO:0000259" key="3">
    <source>
        <dbReference type="PROSITE" id="PS50011"/>
    </source>
</evidence>
<sequence length="930" mass="104085">MPAPRPAVRSKKESNHPYINSLGYNDRGGFNSKQGVPVTTSTQTRTNSMYASMATAFLKDNPSLQISQKLETNSLKTKKVQPNSIHRPTTPSSSKKNFVEKNKNLPKIKKVDSSSTIKQRSPAVSAARPITPHEVKPLKSSLKKKSFPSSSDTSSIGSSSSVSPVQKTTPTSTRRQVSPPPSISNHNASAHFRSHDASAHIRSHVHANSPDNILQDQIRKLKHQIEEQEEDLRYFRLEHDDNEDTIKALRSKNDKLLEQNKELEEENRLLRIHIEEIEERKSKKQGTFEILSAIKNNHQRVLGVQSVQSVQSDMTFRSTSTLSSIPLTRSSSTLSSDTGKSTISSISTQSDKEFDTFENKNFKSIALPHVISKVGESTRQSISSFPSTMASDNNLERLTRPTAPTPTRMDRTPFSVRQIESNYDDYKTLGYAKSAAASMDIMEYSDESDSDDSDDSEIMEYSQLGLPQGTLNPSSPINDDYYDEFLNHDYYDSDALSKPDLDAIIEEEDEDDEFELEPFQIQKLQKQKSIVYSSNFTKSVASVVRNVDSYNNGFSKDFPPSISASSSSIGLTQMNSSVASRSSARPLSPASSTRTATPNTSARVKSNSPSSSRSSTPVTFESSRCHSQVRQSRLNETSGSSNVLPPPPPQNYTKSYQHYLRLIFENSINEDPKKFYDIKKVIDEGSSAKVYTAHSLTNPSEECAIKIIPLDYSLEFIFNEIYVLRNFKHKNIVDFKESYLRWNGSSTRDVCIAMEKCVRGDITNRAGKITQREAGRIAGQLLEALNHLHSHGVIHRDLKLSNILSNSDNEIKLADFGIASLTPTSTTSMVGTIPYMAPDVVRVASDRPYDTKVDIWSLGVCILELLTGKAAWGNIRDDQIMDKLRKGELPHGMHRLRNKEDTRWETISFLEQCFAPNCETRWSAEKLLNV</sequence>
<dbReference type="Proteomes" id="UP000789706">
    <property type="component" value="Unassembled WGS sequence"/>
</dbReference>
<dbReference type="PANTHER" id="PTHR48015:SF16">
    <property type="entry name" value="SERINE_THREONINE-PROTEIN KINASE SULU"/>
    <property type="match status" value="1"/>
</dbReference>
<proteinExistence type="predicted"/>
<accession>A0A9N8W9L8</accession>
<feature type="compositionally biased region" description="Polar residues" evidence="2">
    <location>
        <begin position="72"/>
        <end position="96"/>
    </location>
</feature>
<feature type="domain" description="Protein kinase" evidence="3">
    <location>
        <begin position="676"/>
        <end position="930"/>
    </location>
</feature>
<dbReference type="Pfam" id="PF00069">
    <property type="entry name" value="Pkinase"/>
    <property type="match status" value="1"/>
</dbReference>
<evidence type="ECO:0000313" key="5">
    <source>
        <dbReference type="Proteomes" id="UP000789706"/>
    </source>
</evidence>
<gene>
    <name evidence="4" type="ORF">DEBURN_LOCUS3378</name>
</gene>
<dbReference type="GO" id="GO:0043408">
    <property type="term" value="P:regulation of MAPK cascade"/>
    <property type="evidence" value="ECO:0007669"/>
    <property type="project" value="TreeGrafter"/>
</dbReference>
<dbReference type="AlphaFoldDB" id="A0A9N8W9L8"/>
<dbReference type="GO" id="GO:0004674">
    <property type="term" value="F:protein serine/threonine kinase activity"/>
    <property type="evidence" value="ECO:0007669"/>
    <property type="project" value="TreeGrafter"/>
</dbReference>
<dbReference type="GO" id="GO:0005524">
    <property type="term" value="F:ATP binding"/>
    <property type="evidence" value="ECO:0007669"/>
    <property type="project" value="InterPro"/>
</dbReference>
<name>A0A9N8W9L8_9GLOM</name>
<dbReference type="OrthoDB" id="5979581at2759"/>
<comment type="caution">
    <text evidence="4">The sequence shown here is derived from an EMBL/GenBank/DDBJ whole genome shotgun (WGS) entry which is preliminary data.</text>
</comment>
<dbReference type="GO" id="GO:0000165">
    <property type="term" value="P:MAPK cascade"/>
    <property type="evidence" value="ECO:0007669"/>
    <property type="project" value="TreeGrafter"/>
</dbReference>
<feature type="compositionally biased region" description="Polar residues" evidence="2">
    <location>
        <begin position="31"/>
        <end position="44"/>
    </location>
</feature>
<keyword evidence="1" id="KW-0175">Coiled coil</keyword>
<dbReference type="PANTHER" id="PTHR48015">
    <property type="entry name" value="SERINE/THREONINE-PROTEIN KINASE TAO"/>
    <property type="match status" value="1"/>
</dbReference>
<dbReference type="InterPro" id="IPR011009">
    <property type="entry name" value="Kinase-like_dom_sf"/>
</dbReference>
<evidence type="ECO:0000313" key="4">
    <source>
        <dbReference type="EMBL" id="CAG8475505.1"/>
    </source>
</evidence>
<dbReference type="Gene3D" id="1.10.510.10">
    <property type="entry name" value="Transferase(Phosphotransferase) domain 1"/>
    <property type="match status" value="1"/>
</dbReference>
<dbReference type="GO" id="GO:0005737">
    <property type="term" value="C:cytoplasm"/>
    <property type="evidence" value="ECO:0007669"/>
    <property type="project" value="TreeGrafter"/>
</dbReference>
<dbReference type="InterPro" id="IPR050285">
    <property type="entry name" value="STE20_Ser/Thr_kinase"/>
</dbReference>
<dbReference type="SMART" id="SM00220">
    <property type="entry name" value="S_TKc"/>
    <property type="match status" value="1"/>
</dbReference>
<keyword evidence="5" id="KW-1185">Reference proteome</keyword>
<feature type="compositionally biased region" description="Low complexity" evidence="2">
    <location>
        <begin position="313"/>
        <end position="342"/>
    </location>
</feature>
<feature type="region of interest" description="Disordered" evidence="2">
    <location>
        <begin position="313"/>
        <end position="345"/>
    </location>
</feature>
<feature type="region of interest" description="Disordered" evidence="2">
    <location>
        <begin position="1"/>
        <end position="44"/>
    </location>
</feature>
<feature type="coiled-coil region" evidence="1">
    <location>
        <begin position="211"/>
        <end position="280"/>
    </location>
</feature>
<reference evidence="4" key="1">
    <citation type="submission" date="2021-06" db="EMBL/GenBank/DDBJ databases">
        <authorList>
            <person name="Kallberg Y."/>
            <person name="Tangrot J."/>
            <person name="Rosling A."/>
        </authorList>
    </citation>
    <scope>NUCLEOTIDE SEQUENCE</scope>
    <source>
        <strain evidence="4">AZ414A</strain>
    </source>
</reference>
<dbReference type="EMBL" id="CAJVPK010000214">
    <property type="protein sequence ID" value="CAG8475505.1"/>
    <property type="molecule type" value="Genomic_DNA"/>
</dbReference>
<organism evidence="4 5">
    <name type="scientific">Diversispora eburnea</name>
    <dbReference type="NCBI Taxonomy" id="1213867"/>
    <lineage>
        <taxon>Eukaryota</taxon>
        <taxon>Fungi</taxon>
        <taxon>Fungi incertae sedis</taxon>
        <taxon>Mucoromycota</taxon>
        <taxon>Glomeromycotina</taxon>
        <taxon>Glomeromycetes</taxon>
        <taxon>Diversisporales</taxon>
        <taxon>Diversisporaceae</taxon>
        <taxon>Diversispora</taxon>
    </lineage>
</organism>
<dbReference type="InterPro" id="IPR000719">
    <property type="entry name" value="Prot_kinase_dom"/>
</dbReference>
<feature type="compositionally biased region" description="Low complexity" evidence="2">
    <location>
        <begin position="147"/>
        <end position="173"/>
    </location>
</feature>
<dbReference type="Gene3D" id="3.30.200.20">
    <property type="entry name" value="Phosphorylase Kinase, domain 1"/>
    <property type="match status" value="1"/>
</dbReference>
<dbReference type="SUPFAM" id="SSF56112">
    <property type="entry name" value="Protein kinase-like (PK-like)"/>
    <property type="match status" value="1"/>
</dbReference>
<feature type="region of interest" description="Disordered" evidence="2">
    <location>
        <begin position="72"/>
        <end position="188"/>
    </location>
</feature>